<dbReference type="AlphaFoldDB" id="A0A4Z2HZ39"/>
<name>A0A4Z2HZ39_9TELE</name>
<comment type="caution">
    <text evidence="2">The sequence shown here is derived from an EMBL/GenBank/DDBJ whole genome shotgun (WGS) entry which is preliminary data.</text>
</comment>
<keyword evidence="3" id="KW-1185">Reference proteome</keyword>
<dbReference type="EMBL" id="SRLO01000165">
    <property type="protein sequence ID" value="TNN70243.1"/>
    <property type="molecule type" value="Genomic_DNA"/>
</dbReference>
<reference evidence="2 3" key="1">
    <citation type="submission" date="2019-03" db="EMBL/GenBank/DDBJ databases">
        <title>First draft genome of Liparis tanakae, snailfish: a comprehensive survey of snailfish specific genes.</title>
        <authorList>
            <person name="Kim W."/>
            <person name="Song I."/>
            <person name="Jeong J.-H."/>
            <person name="Kim D."/>
            <person name="Kim S."/>
            <person name="Ryu S."/>
            <person name="Song J.Y."/>
            <person name="Lee S.K."/>
        </authorList>
    </citation>
    <scope>NUCLEOTIDE SEQUENCE [LARGE SCALE GENOMIC DNA]</scope>
    <source>
        <tissue evidence="2">Muscle</tissue>
    </source>
</reference>
<feature type="compositionally biased region" description="Basic and acidic residues" evidence="1">
    <location>
        <begin position="20"/>
        <end position="34"/>
    </location>
</feature>
<sequence length="101" mass="11135">MLLAAPLERTLPSAGICSERTQRGMEGWREEKTRTSLTPAMGEAWCCAGGADGASPTLRRILRYTFVTTPQHLHLGIHLPYGNIRDVNPPKSPPCRTATYQ</sequence>
<evidence type="ECO:0000313" key="3">
    <source>
        <dbReference type="Proteomes" id="UP000314294"/>
    </source>
</evidence>
<feature type="region of interest" description="Disordered" evidence="1">
    <location>
        <begin position="14"/>
        <end position="34"/>
    </location>
</feature>
<organism evidence="2 3">
    <name type="scientific">Liparis tanakae</name>
    <name type="common">Tanaka's snailfish</name>
    <dbReference type="NCBI Taxonomy" id="230148"/>
    <lineage>
        <taxon>Eukaryota</taxon>
        <taxon>Metazoa</taxon>
        <taxon>Chordata</taxon>
        <taxon>Craniata</taxon>
        <taxon>Vertebrata</taxon>
        <taxon>Euteleostomi</taxon>
        <taxon>Actinopterygii</taxon>
        <taxon>Neopterygii</taxon>
        <taxon>Teleostei</taxon>
        <taxon>Neoteleostei</taxon>
        <taxon>Acanthomorphata</taxon>
        <taxon>Eupercaria</taxon>
        <taxon>Perciformes</taxon>
        <taxon>Cottioidei</taxon>
        <taxon>Cottales</taxon>
        <taxon>Liparidae</taxon>
        <taxon>Liparis</taxon>
    </lineage>
</organism>
<accession>A0A4Z2HZ39</accession>
<dbReference type="Proteomes" id="UP000314294">
    <property type="component" value="Unassembled WGS sequence"/>
</dbReference>
<gene>
    <name evidence="2" type="ORF">EYF80_019457</name>
</gene>
<proteinExistence type="predicted"/>
<evidence type="ECO:0000256" key="1">
    <source>
        <dbReference type="SAM" id="MobiDB-lite"/>
    </source>
</evidence>
<evidence type="ECO:0000313" key="2">
    <source>
        <dbReference type="EMBL" id="TNN70243.1"/>
    </source>
</evidence>
<protein>
    <submittedName>
        <fullName evidence="2">Uncharacterized protein</fullName>
    </submittedName>
</protein>